<gene>
    <name evidence="1" type="ORF">ACFSX9_01055</name>
</gene>
<organism evidence="1 2">
    <name type="scientific">Flavobacterium ardleyense</name>
    <dbReference type="NCBI Taxonomy" id="2038737"/>
    <lineage>
        <taxon>Bacteria</taxon>
        <taxon>Pseudomonadati</taxon>
        <taxon>Bacteroidota</taxon>
        <taxon>Flavobacteriia</taxon>
        <taxon>Flavobacteriales</taxon>
        <taxon>Flavobacteriaceae</taxon>
        <taxon>Flavobacterium</taxon>
    </lineage>
</organism>
<reference evidence="2" key="1">
    <citation type="journal article" date="2019" name="Int. J. Syst. Evol. Microbiol.">
        <title>The Global Catalogue of Microorganisms (GCM) 10K type strain sequencing project: providing services to taxonomists for standard genome sequencing and annotation.</title>
        <authorList>
            <consortium name="The Broad Institute Genomics Platform"/>
            <consortium name="The Broad Institute Genome Sequencing Center for Infectious Disease"/>
            <person name="Wu L."/>
            <person name="Ma J."/>
        </authorList>
    </citation>
    <scope>NUCLEOTIDE SEQUENCE [LARGE SCALE GENOMIC DNA]</scope>
    <source>
        <strain evidence="2">KCTC 52644</strain>
    </source>
</reference>
<dbReference type="Proteomes" id="UP001597549">
    <property type="component" value="Unassembled WGS sequence"/>
</dbReference>
<dbReference type="RefSeq" id="WP_379803288.1">
    <property type="nucleotide sequence ID" value="NZ_JBHUOL010000003.1"/>
</dbReference>
<evidence type="ECO:0000313" key="2">
    <source>
        <dbReference type="Proteomes" id="UP001597549"/>
    </source>
</evidence>
<sequence length="163" mass="18392">MRNYLKVVLALVVFISLMSFQKNSKSERIAVSSTVASIPADTLTWKLLGDIKYIRKKHATYGEVEFPQVNVKLKTYHNKTVYLTGFIVPIDAKNYALSKNVFASCFFCGKSGPETITGLKFKGSFPKLKTDTYLTIKGTFKVNESDVDDWIYNIENAEIVSKI</sequence>
<keyword evidence="2" id="KW-1185">Reference proteome</keyword>
<evidence type="ECO:0000313" key="1">
    <source>
        <dbReference type="EMBL" id="MFD2907313.1"/>
    </source>
</evidence>
<accession>A0ABW5Z4H4</accession>
<proteinExistence type="predicted"/>
<name>A0ABW5Z4H4_9FLAO</name>
<dbReference type="EMBL" id="JBHUOL010000003">
    <property type="protein sequence ID" value="MFD2907313.1"/>
    <property type="molecule type" value="Genomic_DNA"/>
</dbReference>
<protein>
    <recommendedName>
        <fullName evidence="3">DUF3299 domain containing protein</fullName>
    </recommendedName>
</protein>
<dbReference type="Gene3D" id="2.40.50.870">
    <property type="entry name" value="Protein of unknown function (DUF3299)"/>
    <property type="match status" value="1"/>
</dbReference>
<evidence type="ECO:0008006" key="3">
    <source>
        <dbReference type="Google" id="ProtNLM"/>
    </source>
</evidence>
<comment type="caution">
    <text evidence="1">The sequence shown here is derived from an EMBL/GenBank/DDBJ whole genome shotgun (WGS) entry which is preliminary data.</text>
</comment>